<dbReference type="GO" id="GO:0016787">
    <property type="term" value="F:hydrolase activity"/>
    <property type="evidence" value="ECO:0007669"/>
    <property type="project" value="UniProtKB-KW"/>
</dbReference>
<keyword evidence="2" id="KW-0119">Carbohydrate metabolism</keyword>
<evidence type="ECO:0000313" key="4">
    <source>
        <dbReference type="EMBL" id="MFC7336429.1"/>
    </source>
</evidence>
<dbReference type="PANTHER" id="PTHR36306:SF1">
    <property type="entry name" value="ALPHA-AMYLASE-RELATED"/>
    <property type="match status" value="1"/>
</dbReference>
<evidence type="ECO:0000256" key="2">
    <source>
        <dbReference type="ARBA" id="ARBA00023277"/>
    </source>
</evidence>
<sequence>MPDVSLYFQVHQPNRLIPYDFFRIGEHAFYEDDLLNAEVLSKVSEKCYLPANAMFEELLKKHKGSFRIALSISGTVIEQMKAHRPDVLKSFQSLVATGHVELLAETYYHSLAYLHSKKEFERQVELHLDLMEEVFQVRPRVFRNTELIYNNAVAAQAETMGFDGILAEGVGWSLNGKSPNFLYRSPEVSQVKTILRNPGLSDDVGFRFSDRNWSEWPLTPEKFARWIAEAEGDVVNLFMDYESIGEHQWEDTGIFEFWRDLPEAIMEEDIRWVTPSEVVDLYRASKVYDCHWPTSWADGERDLSAWMGNVMQQEAIGKIHKLEKEVIEAKDEDLTHVWAKLQTSDHFYWMSTKGGTDGGVHQYFSPYGSAYDAYIYFMNTLADLQVRLARIREKAATNGPVKNDAEKKIV</sequence>
<dbReference type="Pfam" id="PF03065">
    <property type="entry name" value="Glyco_hydro_57"/>
    <property type="match status" value="1"/>
</dbReference>
<name>A0ABW2L3X7_9BACT</name>
<evidence type="ECO:0000256" key="1">
    <source>
        <dbReference type="ARBA" id="ARBA00006821"/>
    </source>
</evidence>
<dbReference type="SUPFAM" id="SSF88713">
    <property type="entry name" value="Glycoside hydrolase/deacetylase"/>
    <property type="match status" value="1"/>
</dbReference>
<feature type="domain" description="Glycoside hydrolase family 57 N-terminal" evidence="3">
    <location>
        <begin position="6"/>
        <end position="288"/>
    </location>
</feature>
<dbReference type="RefSeq" id="WP_379709617.1">
    <property type="nucleotide sequence ID" value="NZ_JBHTBS010000002.1"/>
</dbReference>
<dbReference type="InterPro" id="IPR004300">
    <property type="entry name" value="Glyco_hydro_57_N"/>
</dbReference>
<dbReference type="CDD" id="cd10795">
    <property type="entry name" value="GH57N_MJA1_like"/>
    <property type="match status" value="1"/>
</dbReference>
<comment type="caution">
    <text evidence="4">The sequence shown here is derived from an EMBL/GenBank/DDBJ whole genome shotgun (WGS) entry which is preliminary data.</text>
</comment>
<protein>
    <submittedName>
        <fullName evidence="4">Glycoside hydrolase family 57 protein</fullName>
    </submittedName>
</protein>
<proteinExistence type="inferred from homology"/>
<dbReference type="InterPro" id="IPR052046">
    <property type="entry name" value="GH57_Enzymes"/>
</dbReference>
<evidence type="ECO:0000313" key="5">
    <source>
        <dbReference type="Proteomes" id="UP001596472"/>
    </source>
</evidence>
<organism evidence="4 5">
    <name type="scientific">Haloferula chungangensis</name>
    <dbReference type="NCBI Taxonomy" id="1048331"/>
    <lineage>
        <taxon>Bacteria</taxon>
        <taxon>Pseudomonadati</taxon>
        <taxon>Verrucomicrobiota</taxon>
        <taxon>Verrucomicrobiia</taxon>
        <taxon>Verrucomicrobiales</taxon>
        <taxon>Verrucomicrobiaceae</taxon>
        <taxon>Haloferula</taxon>
    </lineage>
</organism>
<accession>A0ABW2L3X7</accession>
<dbReference type="PANTHER" id="PTHR36306">
    <property type="entry name" value="ALPHA-AMYLASE-RELATED-RELATED"/>
    <property type="match status" value="1"/>
</dbReference>
<keyword evidence="5" id="KW-1185">Reference proteome</keyword>
<evidence type="ECO:0000259" key="3">
    <source>
        <dbReference type="Pfam" id="PF03065"/>
    </source>
</evidence>
<dbReference type="Proteomes" id="UP001596472">
    <property type="component" value="Unassembled WGS sequence"/>
</dbReference>
<dbReference type="EMBL" id="JBHTBS010000002">
    <property type="protein sequence ID" value="MFC7336429.1"/>
    <property type="molecule type" value="Genomic_DNA"/>
</dbReference>
<keyword evidence="4" id="KW-0378">Hydrolase</keyword>
<dbReference type="Gene3D" id="3.20.110.20">
    <property type="match status" value="1"/>
</dbReference>
<dbReference type="InterPro" id="IPR011330">
    <property type="entry name" value="Glyco_hydro/deAcase_b/a-brl"/>
</dbReference>
<reference evidence="5" key="1">
    <citation type="journal article" date="2019" name="Int. J. Syst. Evol. Microbiol.">
        <title>The Global Catalogue of Microorganisms (GCM) 10K type strain sequencing project: providing services to taxonomists for standard genome sequencing and annotation.</title>
        <authorList>
            <consortium name="The Broad Institute Genomics Platform"/>
            <consortium name="The Broad Institute Genome Sequencing Center for Infectious Disease"/>
            <person name="Wu L."/>
            <person name="Ma J."/>
        </authorList>
    </citation>
    <scope>NUCLEOTIDE SEQUENCE [LARGE SCALE GENOMIC DNA]</scope>
    <source>
        <strain evidence="5">CGMCC 4.1467</strain>
    </source>
</reference>
<gene>
    <name evidence="4" type="ORF">ACFQY0_04505</name>
</gene>
<comment type="similarity">
    <text evidence="1">Belongs to the glycosyl hydrolase 57 family.</text>
</comment>